<keyword evidence="1" id="KW-0472">Membrane</keyword>
<dbReference type="AlphaFoldDB" id="A0A7J8WYD8"/>
<feature type="transmembrane region" description="Helical" evidence="1">
    <location>
        <begin position="6"/>
        <end position="25"/>
    </location>
</feature>
<comment type="caution">
    <text evidence="2">The sequence shown here is derived from an EMBL/GenBank/DDBJ whole genome shotgun (WGS) entry which is preliminary data.</text>
</comment>
<keyword evidence="1" id="KW-0812">Transmembrane</keyword>
<dbReference type="Proteomes" id="UP000593577">
    <property type="component" value="Unassembled WGS sequence"/>
</dbReference>
<feature type="non-terminal residue" evidence="2">
    <location>
        <position position="68"/>
    </location>
</feature>
<organism evidence="2 3">
    <name type="scientific">Gossypium aridum</name>
    <name type="common">American cotton</name>
    <name type="synonym">Erioxylum aridum</name>
    <dbReference type="NCBI Taxonomy" id="34290"/>
    <lineage>
        <taxon>Eukaryota</taxon>
        <taxon>Viridiplantae</taxon>
        <taxon>Streptophyta</taxon>
        <taxon>Embryophyta</taxon>
        <taxon>Tracheophyta</taxon>
        <taxon>Spermatophyta</taxon>
        <taxon>Magnoliopsida</taxon>
        <taxon>eudicotyledons</taxon>
        <taxon>Gunneridae</taxon>
        <taxon>Pentapetalae</taxon>
        <taxon>rosids</taxon>
        <taxon>malvids</taxon>
        <taxon>Malvales</taxon>
        <taxon>Malvaceae</taxon>
        <taxon>Malvoideae</taxon>
        <taxon>Gossypium</taxon>
    </lineage>
</organism>
<protein>
    <submittedName>
        <fullName evidence="2">Uncharacterized protein</fullName>
    </submittedName>
</protein>
<dbReference type="EMBL" id="JABFAA010000004">
    <property type="protein sequence ID" value="MBA0680031.1"/>
    <property type="molecule type" value="Genomic_DNA"/>
</dbReference>
<evidence type="ECO:0000256" key="1">
    <source>
        <dbReference type="SAM" id="Phobius"/>
    </source>
</evidence>
<evidence type="ECO:0000313" key="3">
    <source>
        <dbReference type="Proteomes" id="UP000593577"/>
    </source>
</evidence>
<sequence length="68" mass="8384">MIKHEHLLLVHSVVNFLRMLTMTYLKRMRKKMREMMFTFQMIALMETIKKGKHLRYQLHILKLEGRNP</sequence>
<evidence type="ECO:0000313" key="2">
    <source>
        <dbReference type="EMBL" id="MBA0680031.1"/>
    </source>
</evidence>
<keyword evidence="1" id="KW-1133">Transmembrane helix</keyword>
<gene>
    <name evidence="2" type="ORF">Goari_011758</name>
</gene>
<name>A0A7J8WYD8_GOSAI</name>
<proteinExistence type="predicted"/>
<accession>A0A7J8WYD8</accession>
<keyword evidence="3" id="KW-1185">Reference proteome</keyword>
<reference evidence="2 3" key="1">
    <citation type="journal article" date="2019" name="Genome Biol. Evol.">
        <title>Insights into the evolution of the New World diploid cottons (Gossypium, subgenus Houzingenia) based on genome sequencing.</title>
        <authorList>
            <person name="Grover C.E."/>
            <person name="Arick M.A. 2nd"/>
            <person name="Thrash A."/>
            <person name="Conover J.L."/>
            <person name="Sanders W.S."/>
            <person name="Peterson D.G."/>
            <person name="Frelichowski J.E."/>
            <person name="Scheffler J.A."/>
            <person name="Scheffler B.E."/>
            <person name="Wendel J.F."/>
        </authorList>
    </citation>
    <scope>NUCLEOTIDE SEQUENCE [LARGE SCALE GENOMIC DNA]</scope>
    <source>
        <strain evidence="2">185</strain>
        <tissue evidence="2">Leaf</tissue>
    </source>
</reference>